<evidence type="ECO:0000256" key="3">
    <source>
        <dbReference type="ARBA" id="ARBA00022989"/>
    </source>
</evidence>
<keyword evidence="2 5" id="KW-0812">Transmembrane</keyword>
<name>A0A0K6IPM9_9GAMM</name>
<evidence type="ECO:0000256" key="2">
    <source>
        <dbReference type="ARBA" id="ARBA00022692"/>
    </source>
</evidence>
<evidence type="ECO:0000256" key="4">
    <source>
        <dbReference type="ARBA" id="ARBA00023136"/>
    </source>
</evidence>
<dbReference type="InterPro" id="IPR007829">
    <property type="entry name" value="TM2"/>
</dbReference>
<organism evidence="7 8">
    <name type="scientific">Marinomonas fungiae</name>
    <dbReference type="NCBI Taxonomy" id="1137284"/>
    <lineage>
        <taxon>Bacteria</taxon>
        <taxon>Pseudomonadati</taxon>
        <taxon>Pseudomonadota</taxon>
        <taxon>Gammaproteobacteria</taxon>
        <taxon>Oceanospirillales</taxon>
        <taxon>Oceanospirillaceae</taxon>
        <taxon>Marinomonas</taxon>
    </lineage>
</organism>
<evidence type="ECO:0000256" key="1">
    <source>
        <dbReference type="ARBA" id="ARBA00004141"/>
    </source>
</evidence>
<evidence type="ECO:0000313" key="8">
    <source>
        <dbReference type="Proteomes" id="UP000182769"/>
    </source>
</evidence>
<feature type="domain" description="TM2" evidence="6">
    <location>
        <begin position="7"/>
        <end position="50"/>
    </location>
</feature>
<evidence type="ECO:0000256" key="5">
    <source>
        <dbReference type="SAM" id="Phobius"/>
    </source>
</evidence>
<dbReference type="RefSeq" id="WP_055463800.1">
    <property type="nucleotide sequence ID" value="NZ_CYHG01000009.1"/>
</dbReference>
<feature type="transmembrane region" description="Helical" evidence="5">
    <location>
        <begin position="57"/>
        <end position="77"/>
    </location>
</feature>
<dbReference type="EMBL" id="CYHG01000009">
    <property type="protein sequence ID" value="CUB05049.1"/>
    <property type="molecule type" value="Genomic_DNA"/>
</dbReference>
<gene>
    <name evidence="7" type="ORF">Ga0061065_10927</name>
</gene>
<sequence>MEGLASSKSYAIAVSLSGVFGVVGIHQFYLGRYAEGVIDLSLFCFTLYFYFTDQLLLALLFFVIDAIHTLIVTIMLMTGSIKDGRGKYVYYPGQELN</sequence>
<evidence type="ECO:0000313" key="7">
    <source>
        <dbReference type="EMBL" id="CUB05049.1"/>
    </source>
</evidence>
<accession>A0A0K6IPM9</accession>
<dbReference type="OrthoDB" id="2004788at2"/>
<dbReference type="AlphaFoldDB" id="A0A0K6IPM9"/>
<evidence type="ECO:0000259" key="6">
    <source>
        <dbReference type="Pfam" id="PF05154"/>
    </source>
</evidence>
<dbReference type="GO" id="GO:0016020">
    <property type="term" value="C:membrane"/>
    <property type="evidence" value="ECO:0007669"/>
    <property type="project" value="UniProtKB-SubCell"/>
</dbReference>
<proteinExistence type="predicted"/>
<dbReference type="Proteomes" id="UP000182769">
    <property type="component" value="Unassembled WGS sequence"/>
</dbReference>
<protein>
    <submittedName>
        <fullName evidence="7">TM2 domain</fullName>
    </submittedName>
</protein>
<reference evidence="8" key="1">
    <citation type="submission" date="2015-08" db="EMBL/GenBank/DDBJ databases">
        <authorList>
            <person name="Varghese N."/>
        </authorList>
    </citation>
    <scope>NUCLEOTIDE SEQUENCE [LARGE SCALE GENOMIC DNA]</scope>
    <source>
        <strain evidence="8">JCM 18476</strain>
    </source>
</reference>
<feature type="transmembrane region" description="Helical" evidence="5">
    <location>
        <begin position="12"/>
        <end position="29"/>
    </location>
</feature>
<keyword evidence="3 5" id="KW-1133">Transmembrane helix</keyword>
<dbReference type="Pfam" id="PF05154">
    <property type="entry name" value="TM2"/>
    <property type="match status" value="1"/>
</dbReference>
<keyword evidence="4 5" id="KW-0472">Membrane</keyword>
<keyword evidence="8" id="KW-1185">Reference proteome</keyword>
<comment type="subcellular location">
    <subcellularLocation>
        <location evidence="1">Membrane</location>
        <topology evidence="1">Multi-pass membrane protein</topology>
    </subcellularLocation>
</comment>
<dbReference type="STRING" id="1137284.GCA_001418205_02733"/>